<dbReference type="RefSeq" id="WP_065996849.1">
    <property type="nucleotide sequence ID" value="NZ_MDEO01000026.1"/>
</dbReference>
<gene>
    <name evidence="2" type="ORF">QV13_05230</name>
</gene>
<dbReference type="OrthoDB" id="9802051at2"/>
<evidence type="ECO:0000313" key="2">
    <source>
        <dbReference type="EMBL" id="OCX22849.1"/>
    </source>
</evidence>
<organism evidence="2 3">
    <name type="scientific">Mesorhizobium hungaricum</name>
    <dbReference type="NCBI Taxonomy" id="1566387"/>
    <lineage>
        <taxon>Bacteria</taxon>
        <taxon>Pseudomonadati</taxon>
        <taxon>Pseudomonadota</taxon>
        <taxon>Alphaproteobacteria</taxon>
        <taxon>Hyphomicrobiales</taxon>
        <taxon>Phyllobacteriaceae</taxon>
        <taxon>Mesorhizobium</taxon>
    </lineage>
</organism>
<dbReference type="InterPro" id="IPR041468">
    <property type="entry name" value="HTH_ParB/Spo0J"/>
</dbReference>
<comment type="caution">
    <text evidence="2">The sequence shown here is derived from an EMBL/GenBank/DDBJ whole genome shotgun (WGS) entry which is preliminary data.</text>
</comment>
<dbReference type="SUPFAM" id="SSF109709">
    <property type="entry name" value="KorB DNA-binding domain-like"/>
    <property type="match status" value="1"/>
</dbReference>
<keyword evidence="3" id="KW-1185">Reference proteome</keyword>
<reference evidence="2 3" key="1">
    <citation type="submission" date="2016-08" db="EMBL/GenBank/DDBJ databases">
        <title>Whole genome sequence of Mesorhizobium sp. strain UASWS1009 isolated from industrial sewage.</title>
        <authorList>
            <person name="Crovadore J."/>
            <person name="Calmin G."/>
            <person name="Chablais R."/>
            <person name="Cochard B."/>
            <person name="Lefort F."/>
        </authorList>
    </citation>
    <scope>NUCLEOTIDE SEQUENCE [LARGE SCALE GENOMIC DNA]</scope>
    <source>
        <strain evidence="2 3">UASWS1009</strain>
    </source>
</reference>
<proteinExistence type="predicted"/>
<accession>A0A1C2E788</accession>
<dbReference type="EMBL" id="MDEO01000026">
    <property type="protein sequence ID" value="OCX22849.1"/>
    <property type="molecule type" value="Genomic_DNA"/>
</dbReference>
<evidence type="ECO:0000313" key="3">
    <source>
        <dbReference type="Proteomes" id="UP000094412"/>
    </source>
</evidence>
<protein>
    <recommendedName>
        <fullName evidence="1">ParB/Spo0J HTH domain-containing protein</fullName>
    </recommendedName>
</protein>
<dbReference type="Proteomes" id="UP000094412">
    <property type="component" value="Unassembled WGS sequence"/>
</dbReference>
<dbReference type="AlphaFoldDB" id="A0A1C2E788"/>
<evidence type="ECO:0000259" key="1">
    <source>
        <dbReference type="Pfam" id="PF17762"/>
    </source>
</evidence>
<sequence>MILLDRATTTPSVPPTVSSWVLAAGGGPSDAAFQAGAALASLDTLARAQVIRRRWSHVTNTLKLLKLPDVVHDMLVSGALSAGRARTLVTSYDPAEVARHIVENGLSV</sequence>
<name>A0A1C2E788_9HYPH</name>
<dbReference type="Gene3D" id="1.10.10.2830">
    <property type="match status" value="1"/>
</dbReference>
<dbReference type="STRING" id="1566387.QV13_05230"/>
<feature type="domain" description="ParB/Spo0J HTH" evidence="1">
    <location>
        <begin position="48"/>
        <end position="108"/>
    </location>
</feature>
<dbReference type="Pfam" id="PF17762">
    <property type="entry name" value="HTH_ParB"/>
    <property type="match status" value="1"/>
</dbReference>